<dbReference type="GO" id="GO:0004141">
    <property type="term" value="F:dethiobiotin synthase activity"/>
    <property type="evidence" value="ECO:0007669"/>
    <property type="project" value="UniProtKB-EC"/>
</dbReference>
<keyword evidence="2" id="KW-0067">ATP-binding</keyword>
<proteinExistence type="inferred from homology"/>
<dbReference type="RefSeq" id="WP_262564941.1">
    <property type="nucleotide sequence ID" value="NZ_JAPFCC010000001.1"/>
</dbReference>
<comment type="subunit">
    <text evidence="2">Homodimer.</text>
</comment>
<protein>
    <recommendedName>
        <fullName evidence="2">ATP-dependent dethiobiotin synthetase BioD</fullName>
        <ecNumber evidence="2">6.3.3.3</ecNumber>
    </recommendedName>
    <alternativeName>
        <fullName evidence="2">DTB synthetase</fullName>
        <shortName evidence="2">DTBS</shortName>
    </alternativeName>
    <alternativeName>
        <fullName evidence="2">Dethiobiotin synthase</fullName>
    </alternativeName>
</protein>
<feature type="binding site" evidence="2">
    <location>
        <begin position="117"/>
        <end position="120"/>
    </location>
    <ligand>
        <name>ATP</name>
        <dbReference type="ChEBI" id="CHEBI:30616"/>
    </ligand>
</feature>
<sequence length="229" mass="24738">MAKTYFVTGTDTDAGKTVVSCGLLEAARQKQLQTIALKPVSAGCYSTPEGLRNGDAMNLMEAMTLELPYAQVNPVAFKPPIAPHIAAKEEGRRTTLDRLAGICRGALMRKHDLSLIEGAGGWRVPLNNREMLSGLALEMNTPVILVVGMKLGCLNHALLSAEAIVRDGARLAGWVANQVAPDMNHYKENVQTLKDSLPAPCLGVVPWLETLDNRAVAEYLDIQPLVKEP</sequence>
<dbReference type="Proteomes" id="UP001209854">
    <property type="component" value="Unassembled WGS sequence"/>
</dbReference>
<comment type="pathway">
    <text evidence="2">Cofactor biosynthesis; biotin biosynthesis; biotin from 7,8-diaminononanoate: step 1/2.</text>
</comment>
<keyword evidence="2" id="KW-0547">Nucleotide-binding</keyword>
<dbReference type="Pfam" id="PF13500">
    <property type="entry name" value="AAA_26"/>
    <property type="match status" value="1"/>
</dbReference>
<dbReference type="NCBIfam" id="TIGR00347">
    <property type="entry name" value="bioD"/>
    <property type="match status" value="1"/>
</dbReference>
<dbReference type="InterPro" id="IPR004472">
    <property type="entry name" value="DTB_synth_BioD"/>
</dbReference>
<comment type="caution">
    <text evidence="3">The sequence shown here is derived from an EMBL/GenBank/DDBJ whole genome shotgun (WGS) entry which is preliminary data.</text>
</comment>
<feature type="binding site" evidence="2">
    <location>
        <position position="55"/>
    </location>
    <ligand>
        <name>ATP</name>
        <dbReference type="ChEBI" id="CHEBI:30616"/>
    </ligand>
</feature>
<dbReference type="HAMAP" id="MF_00336">
    <property type="entry name" value="BioD"/>
    <property type="match status" value="1"/>
</dbReference>
<keyword evidence="2" id="KW-0479">Metal-binding</keyword>
<feature type="active site" evidence="2">
    <location>
        <position position="38"/>
    </location>
</feature>
<feature type="binding site" evidence="2">
    <location>
        <begin position="206"/>
        <end position="208"/>
    </location>
    <ligand>
        <name>ATP</name>
        <dbReference type="ChEBI" id="CHEBI:30616"/>
    </ligand>
</feature>
<dbReference type="CDD" id="cd03109">
    <property type="entry name" value="DTBS"/>
    <property type="match status" value="1"/>
</dbReference>
<comment type="similarity">
    <text evidence="2">Belongs to the dethiobiotin synthetase family.</text>
</comment>
<comment type="function">
    <text evidence="2">Catalyzes a mechanistically unusual reaction, the ATP-dependent insertion of CO2 between the N7 and N8 nitrogen atoms of 7,8-diaminopelargonic acid (DAPA, also called 7,8-diammoniononanoate) to form a ureido ring.</text>
</comment>
<name>A0ABT3N0K5_9GAMM</name>
<comment type="catalytic activity">
    <reaction evidence="2">
        <text>(7R,8S)-7,8-diammoniononanoate + CO2 + ATP = (4R,5S)-dethiobiotin + ADP + phosphate + 3 H(+)</text>
        <dbReference type="Rhea" id="RHEA:15805"/>
        <dbReference type="ChEBI" id="CHEBI:15378"/>
        <dbReference type="ChEBI" id="CHEBI:16526"/>
        <dbReference type="ChEBI" id="CHEBI:30616"/>
        <dbReference type="ChEBI" id="CHEBI:43474"/>
        <dbReference type="ChEBI" id="CHEBI:149469"/>
        <dbReference type="ChEBI" id="CHEBI:149473"/>
        <dbReference type="ChEBI" id="CHEBI:456216"/>
        <dbReference type="EC" id="6.3.3.3"/>
    </reaction>
</comment>
<dbReference type="Gene3D" id="3.40.50.300">
    <property type="entry name" value="P-loop containing nucleotide triphosphate hydrolases"/>
    <property type="match status" value="1"/>
</dbReference>
<comment type="caution">
    <text evidence="2">Lacks conserved residue(s) required for the propagation of feature annotation.</text>
</comment>
<evidence type="ECO:0000256" key="2">
    <source>
        <dbReference type="HAMAP-Rule" id="MF_00336"/>
    </source>
</evidence>
<keyword evidence="4" id="KW-1185">Reference proteome</keyword>
<reference evidence="3 4" key="1">
    <citation type="submission" date="2022-10" db="EMBL/GenBank/DDBJ databases">
        <title>High-quality genome sequences of two octocoral-associated bacteria, Endozoicomonas euniceicola EF212 and Endozoicomonas gorgoniicola PS125.</title>
        <authorList>
            <person name="Chiou Y.-J."/>
            <person name="Chen Y.-H."/>
        </authorList>
    </citation>
    <scope>NUCLEOTIDE SEQUENCE [LARGE SCALE GENOMIC DNA]</scope>
    <source>
        <strain evidence="3 4">PS125</strain>
    </source>
</reference>
<feature type="binding site" evidence="2">
    <location>
        <position position="117"/>
    </location>
    <ligand>
        <name>Mg(2+)</name>
        <dbReference type="ChEBI" id="CHEBI:18420"/>
    </ligand>
</feature>
<dbReference type="InterPro" id="IPR027417">
    <property type="entry name" value="P-loop_NTPase"/>
</dbReference>
<dbReference type="PANTHER" id="PTHR43210">
    <property type="entry name" value="DETHIOBIOTIN SYNTHETASE"/>
    <property type="match status" value="1"/>
</dbReference>
<keyword evidence="2" id="KW-0460">Magnesium</keyword>
<keyword evidence="2 3" id="KW-0436">Ligase</keyword>
<accession>A0ABT3N0K5</accession>
<evidence type="ECO:0000313" key="3">
    <source>
        <dbReference type="EMBL" id="MCW7555162.1"/>
    </source>
</evidence>
<gene>
    <name evidence="2 3" type="primary">bioD</name>
    <name evidence="3" type="ORF">NX722_21545</name>
</gene>
<comment type="subcellular location">
    <subcellularLocation>
        <location evidence="2">Cytoplasm</location>
    </subcellularLocation>
</comment>
<dbReference type="PANTHER" id="PTHR43210:SF5">
    <property type="entry name" value="DETHIOBIOTIN SYNTHETASE"/>
    <property type="match status" value="1"/>
</dbReference>
<dbReference type="EC" id="6.3.3.3" evidence="2"/>
<organism evidence="3 4">
    <name type="scientific">Endozoicomonas gorgoniicola</name>
    <dbReference type="NCBI Taxonomy" id="1234144"/>
    <lineage>
        <taxon>Bacteria</taxon>
        <taxon>Pseudomonadati</taxon>
        <taxon>Pseudomonadota</taxon>
        <taxon>Gammaproteobacteria</taxon>
        <taxon>Oceanospirillales</taxon>
        <taxon>Endozoicomonadaceae</taxon>
        <taxon>Endozoicomonas</taxon>
    </lineage>
</organism>
<evidence type="ECO:0000313" key="4">
    <source>
        <dbReference type="Proteomes" id="UP001209854"/>
    </source>
</evidence>
<keyword evidence="1 2" id="KW-0093">Biotin biosynthesis</keyword>
<dbReference type="SUPFAM" id="SSF52540">
    <property type="entry name" value="P-loop containing nucleoside triphosphate hydrolases"/>
    <property type="match status" value="1"/>
</dbReference>
<feature type="binding site" evidence="2">
    <location>
        <position position="55"/>
    </location>
    <ligand>
        <name>Mg(2+)</name>
        <dbReference type="ChEBI" id="CHEBI:18420"/>
    </ligand>
</feature>
<feature type="binding site" evidence="2">
    <location>
        <begin position="13"/>
        <end position="18"/>
    </location>
    <ligand>
        <name>ATP</name>
        <dbReference type="ChEBI" id="CHEBI:30616"/>
    </ligand>
</feature>
<evidence type="ECO:0000256" key="1">
    <source>
        <dbReference type="ARBA" id="ARBA00022756"/>
    </source>
</evidence>
<feature type="binding site" evidence="2">
    <location>
        <position position="17"/>
    </location>
    <ligand>
        <name>Mg(2+)</name>
        <dbReference type="ChEBI" id="CHEBI:18420"/>
    </ligand>
</feature>
<keyword evidence="2" id="KW-0963">Cytoplasm</keyword>
<comment type="cofactor">
    <cofactor evidence="2">
        <name>Mg(2+)</name>
        <dbReference type="ChEBI" id="CHEBI:18420"/>
    </cofactor>
</comment>
<feature type="binding site" evidence="2">
    <location>
        <begin position="177"/>
        <end position="178"/>
    </location>
    <ligand>
        <name>ATP</name>
        <dbReference type="ChEBI" id="CHEBI:30616"/>
    </ligand>
</feature>
<dbReference type="PIRSF" id="PIRSF006755">
    <property type="entry name" value="DTB_synth"/>
    <property type="match status" value="1"/>
</dbReference>
<dbReference type="EMBL" id="JAPFCC010000001">
    <property type="protein sequence ID" value="MCW7555162.1"/>
    <property type="molecule type" value="Genomic_DNA"/>
</dbReference>